<dbReference type="Proteomes" id="UP000182762">
    <property type="component" value="Unassembled WGS sequence"/>
</dbReference>
<protein>
    <submittedName>
        <fullName evidence="2">KinB signaling pathway activation protein</fullName>
    </submittedName>
</protein>
<feature type="transmembrane region" description="Helical" evidence="1">
    <location>
        <begin position="172"/>
        <end position="190"/>
    </location>
</feature>
<proteinExistence type="predicted"/>
<dbReference type="PIRSF" id="PIRSF029886">
    <property type="entry name" value="KBAA"/>
    <property type="match status" value="1"/>
</dbReference>
<evidence type="ECO:0000256" key="1">
    <source>
        <dbReference type="SAM" id="Phobius"/>
    </source>
</evidence>
<dbReference type="SMART" id="SM01251">
    <property type="entry name" value="KbaA"/>
    <property type="match status" value="1"/>
</dbReference>
<comment type="caution">
    <text evidence="2">The sequence shown here is derived from an EMBL/GenBank/DDBJ whole genome shotgun (WGS) entry which is preliminary data.</text>
</comment>
<accession>A0A1I6C4F3</accession>
<evidence type="ECO:0000313" key="2">
    <source>
        <dbReference type="EMBL" id="SFQ88024.1"/>
    </source>
</evidence>
<organism evidence="2 3">
    <name type="scientific">Priestia endophytica DSM 13796</name>
    <dbReference type="NCBI Taxonomy" id="1121089"/>
    <lineage>
        <taxon>Bacteria</taxon>
        <taxon>Bacillati</taxon>
        <taxon>Bacillota</taxon>
        <taxon>Bacilli</taxon>
        <taxon>Bacillales</taxon>
        <taxon>Bacillaceae</taxon>
        <taxon>Priestia</taxon>
    </lineage>
</organism>
<reference evidence="2 3" key="1">
    <citation type="submission" date="2016-10" db="EMBL/GenBank/DDBJ databases">
        <authorList>
            <person name="Varghese N."/>
            <person name="Submissions S."/>
        </authorList>
    </citation>
    <scope>NUCLEOTIDE SEQUENCE [LARGE SCALE GENOMIC DNA]</scope>
    <source>
        <strain evidence="2 3">DSM 13796</strain>
    </source>
</reference>
<dbReference type="Pfam" id="PF14089">
    <property type="entry name" value="KbaA"/>
    <property type="match status" value="1"/>
</dbReference>
<sequence>MKSRNLVRFFLSTLSVGAVITVFVGFTLNWGEYKDLFIQGEIGEIVGITIWLIGVGCIFSLISQMGFFSYLTVHRFGLGIFKSSSLWNSVQVVFILFVLFDLVYFRYTFFAEAGESITNYLFLALTLLVVGLAFSYVKMKQTNRTAFIPALFFLTVVTIVEWFPALRTNEESWLYLMLIPLIICNIYQLLMLPKFLESPHIIKEVRESK</sequence>
<keyword evidence="3" id="KW-1185">Reference proteome</keyword>
<feature type="transmembrane region" description="Helical" evidence="1">
    <location>
        <begin position="146"/>
        <end position="166"/>
    </location>
</feature>
<name>A0A1I6C4F3_9BACI</name>
<feature type="transmembrane region" description="Helical" evidence="1">
    <location>
        <begin position="7"/>
        <end position="28"/>
    </location>
</feature>
<dbReference type="RefSeq" id="WP_061802677.1">
    <property type="nucleotide sequence ID" value="NZ_FOXX01000024.1"/>
</dbReference>
<feature type="transmembrane region" description="Helical" evidence="1">
    <location>
        <begin position="48"/>
        <end position="73"/>
    </location>
</feature>
<evidence type="ECO:0000313" key="3">
    <source>
        <dbReference type="Proteomes" id="UP000182762"/>
    </source>
</evidence>
<keyword evidence="1" id="KW-0472">Membrane</keyword>
<keyword evidence="1" id="KW-1133">Transmembrane helix</keyword>
<dbReference type="InterPro" id="IPR024164">
    <property type="entry name" value="KinB-signalling_activ"/>
</dbReference>
<dbReference type="EMBL" id="FOXX01000024">
    <property type="protein sequence ID" value="SFQ88024.1"/>
    <property type="molecule type" value="Genomic_DNA"/>
</dbReference>
<keyword evidence="1" id="KW-0812">Transmembrane</keyword>
<feature type="transmembrane region" description="Helical" evidence="1">
    <location>
        <begin position="85"/>
        <end position="105"/>
    </location>
</feature>
<dbReference type="GeneID" id="93713444"/>
<gene>
    <name evidence="2" type="ORF">SAMN02745910_04932</name>
</gene>
<feature type="transmembrane region" description="Helical" evidence="1">
    <location>
        <begin position="117"/>
        <end position="137"/>
    </location>
</feature>